<organism evidence="1 2">
    <name type="scientific">Friedmanniomyces simplex</name>
    <dbReference type="NCBI Taxonomy" id="329884"/>
    <lineage>
        <taxon>Eukaryota</taxon>
        <taxon>Fungi</taxon>
        <taxon>Dikarya</taxon>
        <taxon>Ascomycota</taxon>
        <taxon>Pezizomycotina</taxon>
        <taxon>Dothideomycetes</taxon>
        <taxon>Dothideomycetidae</taxon>
        <taxon>Mycosphaerellales</taxon>
        <taxon>Teratosphaeriaceae</taxon>
        <taxon>Friedmanniomyces</taxon>
    </lineage>
</organism>
<comment type="caution">
    <text evidence="1">The sequence shown here is derived from an EMBL/GenBank/DDBJ whole genome shotgun (WGS) entry which is preliminary data.</text>
</comment>
<evidence type="ECO:0000313" key="2">
    <source>
        <dbReference type="Proteomes" id="UP000309340"/>
    </source>
</evidence>
<sequence>MPSTGTCQYVVAVPSTQYCCVLDAVRDRGANVATISTAAADAIITLVKKHGYLVDYILETQCSTALSQSATWYLRMQFSDLQGWPPQVFSEGTVSALERMWQPKYGADSPFVTKLRGGLANGEFAVVGRMRVRRMHLPSFGTPQRRGFLIGKNLFGAHSLATLSQDIRSAAAPEDVSLAAPLDRESCNTVWTSMQRTLSLPEETRVYLEYGDGGDSHPEPFDEGRHCRISNGCVGLNASEFFVRWEGERKSRLQGGQQRVPSKHFGKKR</sequence>
<accession>A0A4V5ND17</accession>
<dbReference type="AlphaFoldDB" id="A0A4V5ND17"/>
<protein>
    <submittedName>
        <fullName evidence="1">Uncharacterized protein</fullName>
    </submittedName>
</protein>
<dbReference type="InterPro" id="IPR036866">
    <property type="entry name" value="RibonucZ/Hydroxyglut_hydro"/>
</dbReference>
<dbReference type="Gene3D" id="3.60.15.10">
    <property type="entry name" value="Ribonuclease Z/Hydroxyacylglutathione hydrolase-like"/>
    <property type="match status" value="1"/>
</dbReference>
<gene>
    <name evidence="1" type="ORF">B0A55_13784</name>
</gene>
<dbReference type="EMBL" id="NAJQ01001214">
    <property type="protein sequence ID" value="TKA61489.1"/>
    <property type="molecule type" value="Genomic_DNA"/>
</dbReference>
<dbReference type="Proteomes" id="UP000309340">
    <property type="component" value="Unassembled WGS sequence"/>
</dbReference>
<proteinExistence type="predicted"/>
<evidence type="ECO:0000313" key="1">
    <source>
        <dbReference type="EMBL" id="TKA61489.1"/>
    </source>
</evidence>
<name>A0A4V5ND17_9PEZI</name>
<reference evidence="1 2" key="1">
    <citation type="submission" date="2017-03" db="EMBL/GenBank/DDBJ databases">
        <title>Genomes of endolithic fungi from Antarctica.</title>
        <authorList>
            <person name="Coleine C."/>
            <person name="Masonjones S."/>
            <person name="Stajich J.E."/>
        </authorList>
    </citation>
    <scope>NUCLEOTIDE SEQUENCE [LARGE SCALE GENOMIC DNA]</scope>
    <source>
        <strain evidence="1 2">CCFEE 5184</strain>
    </source>
</reference>
<dbReference type="OrthoDB" id="449487at2759"/>
<keyword evidence="2" id="KW-1185">Reference proteome</keyword>
<dbReference type="STRING" id="329884.A0A4V5ND17"/>